<dbReference type="GO" id="GO:0004553">
    <property type="term" value="F:hydrolase activity, hydrolyzing O-glycosyl compounds"/>
    <property type="evidence" value="ECO:0007669"/>
    <property type="project" value="UniProtKB-ARBA"/>
</dbReference>
<dbReference type="AlphaFoldDB" id="A0A1G9B0Y6"/>
<protein>
    <submittedName>
        <fullName evidence="2">Legume lectin domain-containing protein</fullName>
    </submittedName>
</protein>
<dbReference type="Gene3D" id="2.60.120.200">
    <property type="match status" value="1"/>
</dbReference>
<dbReference type="SUPFAM" id="SSF49899">
    <property type="entry name" value="Concanavalin A-like lectins/glucanases"/>
    <property type="match status" value="1"/>
</dbReference>
<evidence type="ECO:0000256" key="1">
    <source>
        <dbReference type="SAM" id="SignalP"/>
    </source>
</evidence>
<dbReference type="EMBL" id="FNFO01000002">
    <property type="protein sequence ID" value="SDK33241.1"/>
    <property type="molecule type" value="Genomic_DNA"/>
</dbReference>
<dbReference type="GO" id="GO:0030246">
    <property type="term" value="F:carbohydrate binding"/>
    <property type="evidence" value="ECO:0007669"/>
    <property type="project" value="UniProtKB-KW"/>
</dbReference>
<dbReference type="STRING" id="1075417.SAMN05421823_102473"/>
<dbReference type="CDD" id="cd01951">
    <property type="entry name" value="lectin_L-type"/>
    <property type="match status" value="1"/>
</dbReference>
<reference evidence="2 3" key="1">
    <citation type="submission" date="2016-10" db="EMBL/GenBank/DDBJ databases">
        <authorList>
            <person name="de Groot N.N."/>
        </authorList>
    </citation>
    <scope>NUCLEOTIDE SEQUENCE [LARGE SCALE GENOMIC DNA]</scope>
    <source>
        <strain evidence="2 3">DSM 25186</strain>
    </source>
</reference>
<evidence type="ECO:0000313" key="2">
    <source>
        <dbReference type="EMBL" id="SDK33241.1"/>
    </source>
</evidence>
<dbReference type="InterPro" id="IPR050258">
    <property type="entry name" value="Leguminous_Lectin"/>
</dbReference>
<organism evidence="2 3">
    <name type="scientific">Catalinimonas alkaloidigena</name>
    <dbReference type="NCBI Taxonomy" id="1075417"/>
    <lineage>
        <taxon>Bacteria</taxon>
        <taxon>Pseudomonadati</taxon>
        <taxon>Bacteroidota</taxon>
        <taxon>Cytophagia</taxon>
        <taxon>Cytophagales</taxon>
        <taxon>Catalimonadaceae</taxon>
        <taxon>Catalinimonas</taxon>
    </lineage>
</organism>
<feature type="signal peptide" evidence="1">
    <location>
        <begin position="1"/>
        <end position="20"/>
    </location>
</feature>
<dbReference type="PANTHER" id="PTHR32401:SF48">
    <property type="entry name" value="LEGUME LECTIN DOMAIN-CONTAINING PROTEIN"/>
    <property type="match status" value="1"/>
</dbReference>
<gene>
    <name evidence="2" type="ORF">SAMN05421823_102473</name>
</gene>
<feature type="chain" id="PRO_5011461283" evidence="1">
    <location>
        <begin position="21"/>
        <end position="243"/>
    </location>
</feature>
<dbReference type="InterPro" id="IPR019825">
    <property type="entry name" value="Lectin_legB_Mn/Ca_BS"/>
</dbReference>
<keyword evidence="1" id="KW-0732">Signal</keyword>
<evidence type="ECO:0000313" key="3">
    <source>
        <dbReference type="Proteomes" id="UP000198510"/>
    </source>
</evidence>
<dbReference type="InterPro" id="IPR013320">
    <property type="entry name" value="ConA-like_dom_sf"/>
</dbReference>
<dbReference type="PROSITE" id="PS00307">
    <property type="entry name" value="LECTIN_LEGUME_BETA"/>
    <property type="match status" value="1"/>
</dbReference>
<name>A0A1G9B0Y6_9BACT</name>
<dbReference type="Proteomes" id="UP000198510">
    <property type="component" value="Unassembled WGS sequence"/>
</dbReference>
<dbReference type="InterPro" id="IPR056573">
    <property type="entry name" value="Lectin_L-type_dom"/>
</dbReference>
<keyword evidence="2" id="KW-0430">Lectin</keyword>
<keyword evidence="3" id="KW-1185">Reference proteome</keyword>
<proteinExistence type="predicted"/>
<accession>A0A1G9B0Y6</accession>
<dbReference type="GO" id="GO:0005975">
    <property type="term" value="P:carbohydrate metabolic process"/>
    <property type="evidence" value="ECO:0007669"/>
    <property type="project" value="UniProtKB-ARBA"/>
</dbReference>
<sequence length="243" mass="27782">MAMRTTLFCLSMLLPVLVSAQFKFIGDAQPMDNDCILLTPDVEYREGIAYHTTRLDLSNYFEVQFDIYLGDKDDMGADGITFVMHDDVRGYQAYGTWGECIGYGRWSPAAGSGHSITPSVAVEFDTYQNYRQNDPPSDHVAYLENGVSLHETYWNNGDGGFNMEDDYMHDFRFRWDPDEQLITVFLDGQIVYKGKRDLINDVFGGATQVIWGFTASTGRKHNLQYFCLRRWAFAPDLVPADRH</sequence>
<dbReference type="PANTHER" id="PTHR32401">
    <property type="entry name" value="CONCANAVALIN A-LIKE LECTIN FAMILY PROTEIN"/>
    <property type="match status" value="1"/>
</dbReference>
<dbReference type="Pfam" id="PF18483">
    <property type="entry name" value="Lectin_L-type_dom"/>
    <property type="match status" value="1"/>
</dbReference>